<dbReference type="AlphaFoldDB" id="A0A8K0TJ89"/>
<dbReference type="InterPro" id="IPR015915">
    <property type="entry name" value="Kelch-typ_b-propeller"/>
</dbReference>
<keyword evidence="5" id="KW-1185">Reference proteome</keyword>
<dbReference type="EMBL" id="JAGPXD010000002">
    <property type="protein sequence ID" value="KAH7367761.1"/>
    <property type="molecule type" value="Genomic_DNA"/>
</dbReference>
<evidence type="ECO:0000313" key="4">
    <source>
        <dbReference type="EMBL" id="KAH7367761.1"/>
    </source>
</evidence>
<evidence type="ECO:0000256" key="2">
    <source>
        <dbReference type="ARBA" id="ARBA00022737"/>
    </source>
</evidence>
<organism evidence="4 5">
    <name type="scientific">Plectosphaerella cucumerina</name>
    <dbReference type="NCBI Taxonomy" id="40658"/>
    <lineage>
        <taxon>Eukaryota</taxon>
        <taxon>Fungi</taxon>
        <taxon>Dikarya</taxon>
        <taxon>Ascomycota</taxon>
        <taxon>Pezizomycotina</taxon>
        <taxon>Sordariomycetes</taxon>
        <taxon>Hypocreomycetidae</taxon>
        <taxon>Glomerellales</taxon>
        <taxon>Plectosphaerellaceae</taxon>
        <taxon>Plectosphaerella</taxon>
    </lineage>
</organism>
<evidence type="ECO:0000256" key="3">
    <source>
        <dbReference type="SAM" id="MobiDB-lite"/>
    </source>
</evidence>
<proteinExistence type="predicted"/>
<reference evidence="4" key="1">
    <citation type="journal article" date="2021" name="Nat. Commun.">
        <title>Genetic determinants of endophytism in the Arabidopsis root mycobiome.</title>
        <authorList>
            <person name="Mesny F."/>
            <person name="Miyauchi S."/>
            <person name="Thiergart T."/>
            <person name="Pickel B."/>
            <person name="Atanasova L."/>
            <person name="Karlsson M."/>
            <person name="Huettel B."/>
            <person name="Barry K.W."/>
            <person name="Haridas S."/>
            <person name="Chen C."/>
            <person name="Bauer D."/>
            <person name="Andreopoulos W."/>
            <person name="Pangilinan J."/>
            <person name="LaButti K."/>
            <person name="Riley R."/>
            <person name="Lipzen A."/>
            <person name="Clum A."/>
            <person name="Drula E."/>
            <person name="Henrissat B."/>
            <person name="Kohler A."/>
            <person name="Grigoriev I.V."/>
            <person name="Martin F.M."/>
            <person name="Hacquard S."/>
        </authorList>
    </citation>
    <scope>NUCLEOTIDE SEQUENCE</scope>
    <source>
        <strain evidence="4">MPI-CAGE-AT-0016</strain>
    </source>
</reference>
<dbReference type="OrthoDB" id="540004at2759"/>
<feature type="region of interest" description="Disordered" evidence="3">
    <location>
        <begin position="337"/>
        <end position="368"/>
    </location>
</feature>
<sequence>MGLRRCRDYELYRPDTPSMDFQTFLTDGRSNCSYAWGGRNSYNLPLPDPYKYWRLCIEENERAEWEEVDASSAIQLAQLTPASYSAFASSPEVGFMFGGVDHKEDGSTANARFYRSFNFKTKESKEHENPPYTSDGTLWGAKAVYVPDFGDHGLIFILGGMAQRGRSDDEYVGFEKLYFLDPVTGTWYTQTATSSERRFPHSRHQHCAAGLPGANRTYDIYMFGGANDQIRTAFSDIYVLSLPSFTWSFVAELPAAYRREGQACAIVGQSQLLSWGGLPYHVSENVYESEDPLPQGVAVFDLNRISSQPPGDLVRYNASAKPYRAEKSLVAARATSVKWSSPEVSALFPRREAGNDGPEPPPKDGNGT</sequence>
<evidence type="ECO:0000313" key="5">
    <source>
        <dbReference type="Proteomes" id="UP000813385"/>
    </source>
</evidence>
<keyword evidence="2" id="KW-0677">Repeat</keyword>
<accession>A0A8K0TJ89</accession>
<gene>
    <name evidence="4" type="ORF">B0T11DRAFT_57778</name>
</gene>
<dbReference type="PANTHER" id="PTHR46228:SF2">
    <property type="entry name" value="KELCH REPEAT PROTEIN (AFU_ORTHOLOGUE AFUA_4G14350)"/>
    <property type="match status" value="1"/>
</dbReference>
<dbReference type="Gene3D" id="2.120.10.80">
    <property type="entry name" value="Kelch-type beta propeller"/>
    <property type="match status" value="1"/>
</dbReference>
<dbReference type="SUPFAM" id="SSF117281">
    <property type="entry name" value="Kelch motif"/>
    <property type="match status" value="1"/>
</dbReference>
<dbReference type="PANTHER" id="PTHR46228">
    <property type="entry name" value="KELCH DOMAIN-CONTAINING PROTEIN"/>
    <property type="match status" value="1"/>
</dbReference>
<name>A0A8K0TJ89_9PEZI</name>
<dbReference type="Proteomes" id="UP000813385">
    <property type="component" value="Unassembled WGS sequence"/>
</dbReference>
<keyword evidence="1" id="KW-0880">Kelch repeat</keyword>
<evidence type="ECO:0000256" key="1">
    <source>
        <dbReference type="ARBA" id="ARBA00022441"/>
    </source>
</evidence>
<evidence type="ECO:0008006" key="6">
    <source>
        <dbReference type="Google" id="ProtNLM"/>
    </source>
</evidence>
<protein>
    <recommendedName>
        <fullName evidence="6">Kelch repeat protein</fullName>
    </recommendedName>
</protein>
<comment type="caution">
    <text evidence="4">The sequence shown here is derived from an EMBL/GenBank/DDBJ whole genome shotgun (WGS) entry which is preliminary data.</text>
</comment>